<gene>
    <name evidence="2" type="ORF">CAEBREN_22643</name>
</gene>
<proteinExistence type="predicted"/>
<protein>
    <submittedName>
        <fullName evidence="2">Uncharacterized protein</fullName>
    </submittedName>
</protein>
<dbReference type="OMA" id="DYFANIN"/>
<evidence type="ECO:0000313" key="3">
    <source>
        <dbReference type="Proteomes" id="UP000008068"/>
    </source>
</evidence>
<dbReference type="PANTHER" id="PTHR31424">
    <property type="entry name" value="PROTEIN CBG23806"/>
    <property type="match status" value="1"/>
</dbReference>
<dbReference type="OrthoDB" id="5863801at2759"/>
<sequence length="820" mass="93231">MPPPPKGALHRREAAKHASCLRAARIHEQRFVDAEKDYESRLKTRLLIVEKERDELKIKLENSDNSLIEARNDIVVLTRKIALLEEKTDSLVSDMRTTVADKNKEFVNQQQRTNILQAKVDELVKMTPTAGRAVKQYNQITSKETKKVRYDRVIKLISTLVGPLNVDAFLFDFIRLLDEDPKYSFSLSLSPWDAFFLVVKHQLSDGFLKDFKSFVKERLRFDVFPSRKMIDSVKKEHGCSKYYSIEMQEATDVRTLLSHRLEVLHKFGRLRFDEGTGENIVLGLGGDKGAETTKLVLVLENVDHPNDPHGLLLLGFYSGNDSHSLLKKNFESVFALVDEIETIKYFDGEKEVERKVVKKPLGDCKCISAMYGHAGQNCKTPCYLCNIAWTTHGIHKALLKTFDFTKVGNLRTLAQLKASGDPLINIEPEHAGPPGLHTILGIVQYYIISWLIAFAIRIDLGKSSSSSSLQEQRKEMKTLSSDVEKLEVIVNDHESASEKLNNITEVLEKRRRTVKPKPVSPSHCSSSFCIVGSSRKSLFREASLFQCKNCGKISHDICAFVVTEEDRLETKRSGAKCIHCHHGPNVSIDNLLAIAREMREKKETELQQAEDLLEITEIERLQLENFLKGSSGSTRQLLEAALRSIGCDNRIWYQELTGNQARKLLRRTSITKVLNVFLCNTNIQLSMDEKRELELMRLVMEDLASLMSSASNSVKTDDEISDIGKVLQRFAQNLKEAQPDATVTPKLHLLCGHLLPYLKLHRIWCRVTEQGIESLHCLFNKVNVRYASVRDPILRATLIVDRLAHYNLLFDVGSSWFLED</sequence>
<organism evidence="3">
    <name type="scientific">Caenorhabditis brenneri</name>
    <name type="common">Nematode worm</name>
    <dbReference type="NCBI Taxonomy" id="135651"/>
    <lineage>
        <taxon>Eukaryota</taxon>
        <taxon>Metazoa</taxon>
        <taxon>Ecdysozoa</taxon>
        <taxon>Nematoda</taxon>
        <taxon>Chromadorea</taxon>
        <taxon>Rhabditida</taxon>
        <taxon>Rhabditina</taxon>
        <taxon>Rhabditomorpha</taxon>
        <taxon>Rhabditoidea</taxon>
        <taxon>Rhabditidae</taxon>
        <taxon>Peloderinae</taxon>
        <taxon>Caenorhabditis</taxon>
    </lineage>
</organism>
<dbReference type="HOGENOM" id="CLU_015719_2_0_1"/>
<dbReference type="AlphaFoldDB" id="G0NDD9"/>
<dbReference type="Pfam" id="PF06918">
    <property type="entry name" value="DUF1280"/>
    <property type="match status" value="1"/>
</dbReference>
<evidence type="ECO:0000313" key="2">
    <source>
        <dbReference type="EMBL" id="EGT58314.1"/>
    </source>
</evidence>
<evidence type="ECO:0000256" key="1">
    <source>
        <dbReference type="SAM" id="Coils"/>
    </source>
</evidence>
<name>G0NDD9_CAEBE</name>
<reference evidence="3" key="1">
    <citation type="submission" date="2011-07" db="EMBL/GenBank/DDBJ databases">
        <authorList>
            <consortium name="Caenorhabditis brenneri Sequencing and Analysis Consortium"/>
            <person name="Wilson R.K."/>
        </authorList>
    </citation>
    <scope>NUCLEOTIDE SEQUENCE [LARGE SCALE GENOMIC DNA]</scope>
    <source>
        <strain evidence="3">PB2801</strain>
    </source>
</reference>
<feature type="coiled-coil region" evidence="1">
    <location>
        <begin position="53"/>
        <end position="87"/>
    </location>
</feature>
<accession>G0NDD9</accession>
<dbReference type="InParanoid" id="G0NDD9"/>
<dbReference type="eggNOG" id="ENOG502QRBM">
    <property type="taxonomic scope" value="Eukaryota"/>
</dbReference>
<feature type="coiled-coil region" evidence="1">
    <location>
        <begin position="588"/>
        <end position="626"/>
    </location>
</feature>
<keyword evidence="1" id="KW-0175">Coiled coil</keyword>
<dbReference type="PANTHER" id="PTHR31424:SF3">
    <property type="entry name" value="RING-TYPE DOMAIN-CONTAINING PROTEIN"/>
    <property type="match status" value="1"/>
</dbReference>
<dbReference type="InterPro" id="IPR009689">
    <property type="entry name" value="DUF1280"/>
</dbReference>
<dbReference type="Proteomes" id="UP000008068">
    <property type="component" value="Unassembled WGS sequence"/>
</dbReference>
<keyword evidence="3" id="KW-1185">Reference proteome</keyword>
<dbReference type="FunCoup" id="G0NDD9">
    <property type="interactions" value="2"/>
</dbReference>
<dbReference type="EMBL" id="GL379867">
    <property type="protein sequence ID" value="EGT58314.1"/>
    <property type="molecule type" value="Genomic_DNA"/>
</dbReference>